<feature type="domain" description="SIS" evidence="12">
    <location>
        <begin position="458"/>
        <end position="599"/>
    </location>
</feature>
<evidence type="ECO:0000313" key="13">
    <source>
        <dbReference type="EMBL" id="CCB87532.1"/>
    </source>
</evidence>
<keyword evidence="14" id="KW-1185">Reference proteome</keyword>
<evidence type="ECO:0000256" key="4">
    <source>
        <dbReference type="ARBA" id="ARBA00016090"/>
    </source>
</evidence>
<dbReference type="AlphaFoldDB" id="F8L2K9"/>
<dbReference type="GO" id="GO:0004360">
    <property type="term" value="F:glutamine-fructose-6-phosphate transaminase (isomerizing) activity"/>
    <property type="evidence" value="ECO:0007669"/>
    <property type="project" value="UniProtKB-UniRule"/>
</dbReference>
<dbReference type="eggNOG" id="COG0449">
    <property type="taxonomic scope" value="Bacteria"/>
</dbReference>
<feature type="active site" description="Nucleophile; for GATase activity" evidence="10">
    <location>
        <position position="2"/>
    </location>
</feature>
<accession>F8L2K9</accession>
<organism evidence="13 14">
    <name type="scientific">Parachlamydia acanthamoebae (strain UV7)</name>
    <dbReference type="NCBI Taxonomy" id="765952"/>
    <lineage>
        <taxon>Bacteria</taxon>
        <taxon>Pseudomonadati</taxon>
        <taxon>Chlamydiota</taxon>
        <taxon>Chlamydiia</taxon>
        <taxon>Parachlamydiales</taxon>
        <taxon>Parachlamydiaceae</taxon>
        <taxon>Parachlamydia</taxon>
    </lineage>
</organism>
<comment type="catalytic activity">
    <reaction evidence="1 10">
        <text>D-fructose 6-phosphate + L-glutamine = D-glucosamine 6-phosphate + L-glutamate</text>
        <dbReference type="Rhea" id="RHEA:13237"/>
        <dbReference type="ChEBI" id="CHEBI:29985"/>
        <dbReference type="ChEBI" id="CHEBI:58359"/>
        <dbReference type="ChEBI" id="CHEBI:58725"/>
        <dbReference type="ChEBI" id="CHEBI:61527"/>
        <dbReference type="EC" id="2.6.1.16"/>
    </reaction>
</comment>
<dbReference type="GO" id="GO:0097367">
    <property type="term" value="F:carbohydrate derivative binding"/>
    <property type="evidence" value="ECO:0007669"/>
    <property type="project" value="InterPro"/>
</dbReference>
<dbReference type="InterPro" id="IPR046348">
    <property type="entry name" value="SIS_dom_sf"/>
</dbReference>
<dbReference type="InterPro" id="IPR001347">
    <property type="entry name" value="SIS_dom"/>
</dbReference>
<evidence type="ECO:0000256" key="2">
    <source>
        <dbReference type="ARBA" id="ARBA00004496"/>
    </source>
</evidence>
<evidence type="ECO:0000256" key="9">
    <source>
        <dbReference type="ARBA" id="ARBA00022962"/>
    </source>
</evidence>
<name>F8L2K9_PARAV</name>
<evidence type="ECO:0000256" key="3">
    <source>
        <dbReference type="ARBA" id="ARBA00012916"/>
    </source>
</evidence>
<dbReference type="HOGENOM" id="CLU_012520_5_2_0"/>
<dbReference type="OrthoDB" id="106547at2"/>
<comment type="subunit">
    <text evidence="10">Homodimer.</text>
</comment>
<dbReference type="InterPro" id="IPR017932">
    <property type="entry name" value="GATase_2_dom"/>
</dbReference>
<dbReference type="InterPro" id="IPR029055">
    <property type="entry name" value="Ntn_hydrolases_N"/>
</dbReference>
<feature type="domain" description="Glutamine amidotransferase type-2" evidence="11">
    <location>
        <begin position="2"/>
        <end position="218"/>
    </location>
</feature>
<dbReference type="FunFam" id="3.40.50.10490:FF:000001">
    <property type="entry name" value="Glutamine--fructose-6-phosphate aminotransferase [isomerizing]"/>
    <property type="match status" value="1"/>
</dbReference>
<comment type="subcellular location">
    <subcellularLocation>
        <location evidence="2 10">Cytoplasm</location>
    </subcellularLocation>
</comment>
<dbReference type="FunFam" id="3.40.50.10490:FF:000002">
    <property type="entry name" value="Glutamine--fructose-6-phosphate aminotransferase [isomerizing]"/>
    <property type="match status" value="1"/>
</dbReference>
<dbReference type="KEGG" id="puv:PUV_25820"/>
<dbReference type="SUPFAM" id="SSF53697">
    <property type="entry name" value="SIS domain"/>
    <property type="match status" value="1"/>
</dbReference>
<dbReference type="SUPFAM" id="SSF56235">
    <property type="entry name" value="N-terminal nucleophile aminohydrolases (Ntn hydrolases)"/>
    <property type="match status" value="1"/>
</dbReference>
<dbReference type="NCBIfam" id="NF001484">
    <property type="entry name" value="PRK00331.1"/>
    <property type="match status" value="1"/>
</dbReference>
<dbReference type="InterPro" id="IPR047084">
    <property type="entry name" value="GFAT_N"/>
</dbReference>
<dbReference type="EMBL" id="FR872580">
    <property type="protein sequence ID" value="CCB87532.1"/>
    <property type="molecule type" value="Genomic_DNA"/>
</dbReference>
<evidence type="ECO:0000256" key="6">
    <source>
        <dbReference type="ARBA" id="ARBA00022576"/>
    </source>
</evidence>
<proteinExistence type="inferred from homology"/>
<gene>
    <name evidence="10 13" type="primary">glmS</name>
    <name evidence="13" type="ordered locus">PUV_25820</name>
</gene>
<evidence type="ECO:0000256" key="10">
    <source>
        <dbReference type="HAMAP-Rule" id="MF_00164"/>
    </source>
</evidence>
<dbReference type="GO" id="GO:0005975">
    <property type="term" value="P:carbohydrate metabolic process"/>
    <property type="evidence" value="ECO:0007669"/>
    <property type="project" value="UniProtKB-UniRule"/>
</dbReference>
<evidence type="ECO:0000313" key="14">
    <source>
        <dbReference type="Proteomes" id="UP000000495"/>
    </source>
</evidence>
<dbReference type="Pfam" id="PF13522">
    <property type="entry name" value="GATase_6"/>
    <property type="match status" value="1"/>
</dbReference>
<dbReference type="GO" id="GO:0006047">
    <property type="term" value="P:UDP-N-acetylglucosamine metabolic process"/>
    <property type="evidence" value="ECO:0007669"/>
    <property type="project" value="TreeGrafter"/>
</dbReference>
<dbReference type="PROSITE" id="PS51278">
    <property type="entry name" value="GATASE_TYPE_2"/>
    <property type="match status" value="1"/>
</dbReference>
<dbReference type="HAMAP" id="MF_00164">
    <property type="entry name" value="GlmS"/>
    <property type="match status" value="1"/>
</dbReference>
<protein>
    <recommendedName>
        <fullName evidence="4 10">Glutamine--fructose-6-phosphate aminotransferase [isomerizing]</fullName>
        <ecNumber evidence="3 10">2.6.1.16</ecNumber>
    </recommendedName>
    <alternativeName>
        <fullName evidence="10">D-fructose-6-phosphate amidotransferase</fullName>
    </alternativeName>
    <alternativeName>
        <fullName evidence="10">GFAT</fullName>
    </alternativeName>
    <alternativeName>
        <fullName evidence="10">Glucosamine-6-phosphate synthase</fullName>
    </alternativeName>
    <alternativeName>
        <fullName evidence="10">Hexosephosphate aminotransferase</fullName>
    </alternativeName>
    <alternativeName>
        <fullName evidence="10">L-glutamine--D-fructose-6-phosphate amidotransferase</fullName>
    </alternativeName>
</protein>
<reference evidence="13 14" key="1">
    <citation type="journal article" date="2011" name="Mol. Biol. Evol.">
        <title>Unity in variety--the pan-genome of the Chlamydiae.</title>
        <authorList>
            <person name="Collingro A."/>
            <person name="Tischler P."/>
            <person name="Weinmaier T."/>
            <person name="Penz T."/>
            <person name="Heinz E."/>
            <person name="Brunham R.C."/>
            <person name="Read T.D."/>
            <person name="Bavoil P.M."/>
            <person name="Sachse K."/>
            <person name="Kahane S."/>
            <person name="Friedman M.G."/>
            <person name="Rattei T."/>
            <person name="Myers G.S."/>
            <person name="Horn M."/>
        </authorList>
    </citation>
    <scope>NUCLEOTIDE SEQUENCE [LARGE SCALE GENOMIC DNA]</scope>
    <source>
        <strain evidence="14">UV7</strain>
    </source>
</reference>
<dbReference type="CDD" id="cd05009">
    <property type="entry name" value="SIS_GlmS_GlmD_2"/>
    <property type="match status" value="1"/>
</dbReference>
<feature type="domain" description="SIS" evidence="12">
    <location>
        <begin position="287"/>
        <end position="429"/>
    </location>
</feature>
<sequence>MCGIIGYVGLKNPIDIVLDGLKRLEYRGYDSAGIAGVCEGEIAFCKEVGKIAVLEKEVKEAQMTLGHMAIGQTRWATHGKPNKANAHPHFNESHSLAIVHNGIIENHDALRRELKAEGVKFSSDTDTEVVAHLIGKFYKGDLLEAVKKTIPFLKGTFAIALIHRDFPDQIIAIAHESPLVVGIGTGEAFVASDPHAFAAHTREVAFLLSGEIAVVKADKLEVFDVTKGEIEKKTEKMHALLESASKGSYEHYTLKEIFEQPQTIRNALSGRFIQDYGTALFEGINFEVNELLSVERILILACGTSWHAGYLAAYMLEDRARIPVQVEISSEFRYKNPVVPAGTLAIAISQSGETADTLAAVRELKTKGVKVLAICNVEGSHLAREADASIFLKAGQEIGVCSTKAFTSQVVVLSLFTLLMARMRHMDKKEGQIFLEALQKLPDQVQEILDQSAKIQEIAKKYAHYENFFYLGRSYMYPASLEGALKLKEISYINANGYPAGEMKHGPIALINENCPTVALCGNKATFEKLLSNLMEIKARSGKIIAIAETCERGLEGIADDIIYIPQTIDEISGVLTTVASQLLAYYIAKERGAEIDQPRNLAKSVTVE</sequence>
<dbReference type="PROSITE" id="PS51464">
    <property type="entry name" value="SIS"/>
    <property type="match status" value="2"/>
</dbReference>
<keyword evidence="6 10" id="KW-0032">Aminotransferase</keyword>
<dbReference type="Gene3D" id="3.60.20.10">
    <property type="entry name" value="Glutamine Phosphoribosylpyrophosphate, subunit 1, domain 1"/>
    <property type="match status" value="1"/>
</dbReference>
<dbReference type="PANTHER" id="PTHR10937">
    <property type="entry name" value="GLUCOSAMINE--FRUCTOSE-6-PHOSPHATE AMINOTRANSFERASE, ISOMERIZING"/>
    <property type="match status" value="1"/>
</dbReference>
<dbReference type="STRING" id="765952.PUV_25820"/>
<evidence type="ECO:0000259" key="11">
    <source>
        <dbReference type="PROSITE" id="PS51278"/>
    </source>
</evidence>
<dbReference type="GO" id="GO:0006487">
    <property type="term" value="P:protein N-linked glycosylation"/>
    <property type="evidence" value="ECO:0007669"/>
    <property type="project" value="TreeGrafter"/>
</dbReference>
<dbReference type="GO" id="GO:0006002">
    <property type="term" value="P:fructose 6-phosphate metabolic process"/>
    <property type="evidence" value="ECO:0007669"/>
    <property type="project" value="TreeGrafter"/>
</dbReference>
<evidence type="ECO:0000256" key="1">
    <source>
        <dbReference type="ARBA" id="ARBA00001031"/>
    </source>
</evidence>
<evidence type="ECO:0000256" key="7">
    <source>
        <dbReference type="ARBA" id="ARBA00022679"/>
    </source>
</evidence>
<dbReference type="EC" id="2.6.1.16" evidence="3 10"/>
<dbReference type="NCBIfam" id="TIGR01135">
    <property type="entry name" value="glmS"/>
    <property type="match status" value="1"/>
</dbReference>
<feature type="active site" description="For Fru-6P isomerization activity" evidence="10">
    <location>
        <position position="604"/>
    </location>
</feature>
<dbReference type="RefSeq" id="WP_006342434.1">
    <property type="nucleotide sequence ID" value="NC_015702.1"/>
</dbReference>
<dbReference type="InterPro" id="IPR005855">
    <property type="entry name" value="GFAT"/>
</dbReference>
<dbReference type="InterPro" id="IPR035490">
    <property type="entry name" value="GlmS/FrlB_SIS"/>
</dbReference>
<dbReference type="Pfam" id="PF01380">
    <property type="entry name" value="SIS"/>
    <property type="match status" value="2"/>
</dbReference>
<dbReference type="Gene3D" id="3.40.50.10490">
    <property type="entry name" value="Glucose-6-phosphate isomerase like protein, domain 1"/>
    <property type="match status" value="2"/>
</dbReference>
<keyword evidence="7 10" id="KW-0808">Transferase</keyword>
<dbReference type="FunFam" id="3.60.20.10:FF:000006">
    <property type="entry name" value="Glutamine--fructose-6-phosphate aminotransferase [isomerizing]"/>
    <property type="match status" value="1"/>
</dbReference>
<dbReference type="GO" id="GO:0046349">
    <property type="term" value="P:amino sugar biosynthetic process"/>
    <property type="evidence" value="ECO:0007669"/>
    <property type="project" value="UniProtKB-ARBA"/>
</dbReference>
<keyword evidence="8" id="KW-0677">Repeat</keyword>
<comment type="function">
    <text evidence="10">Catalyzes the first step in hexosamine metabolism, converting fructose-6P into glucosamine-6P using glutamine as a nitrogen source.</text>
</comment>
<feature type="initiator methionine" description="Removed" evidence="10">
    <location>
        <position position="1"/>
    </location>
</feature>
<dbReference type="PANTHER" id="PTHR10937:SF0">
    <property type="entry name" value="GLUTAMINE--FRUCTOSE-6-PHOSPHATE TRANSAMINASE (ISOMERIZING)"/>
    <property type="match status" value="1"/>
</dbReference>
<dbReference type="InterPro" id="IPR035466">
    <property type="entry name" value="GlmS/AgaS_SIS"/>
</dbReference>
<evidence type="ECO:0000259" key="12">
    <source>
        <dbReference type="PROSITE" id="PS51464"/>
    </source>
</evidence>
<keyword evidence="5 10" id="KW-0963">Cytoplasm</keyword>
<dbReference type="Proteomes" id="UP000000495">
    <property type="component" value="Chromosome"/>
</dbReference>
<evidence type="ECO:0000256" key="5">
    <source>
        <dbReference type="ARBA" id="ARBA00022490"/>
    </source>
</evidence>
<evidence type="ECO:0000256" key="8">
    <source>
        <dbReference type="ARBA" id="ARBA00022737"/>
    </source>
</evidence>
<dbReference type="CDD" id="cd00714">
    <property type="entry name" value="GFAT"/>
    <property type="match status" value="1"/>
</dbReference>
<dbReference type="GO" id="GO:0005829">
    <property type="term" value="C:cytosol"/>
    <property type="evidence" value="ECO:0007669"/>
    <property type="project" value="TreeGrafter"/>
</dbReference>
<dbReference type="CDD" id="cd05008">
    <property type="entry name" value="SIS_GlmS_GlmD_1"/>
    <property type="match status" value="1"/>
</dbReference>
<keyword evidence="9" id="KW-0315">Glutamine amidotransferase</keyword>